<evidence type="ECO:0000256" key="1">
    <source>
        <dbReference type="SAM" id="MobiDB-lite"/>
    </source>
</evidence>
<dbReference type="InterPro" id="IPR057129">
    <property type="entry name" value="MIAC"/>
</dbReference>
<accession>A0ABK0LB30</accession>
<protein>
    <submittedName>
        <fullName evidence="2">Uncharacterized protein</fullName>
    </submittedName>
</protein>
<feature type="region of interest" description="Disordered" evidence="1">
    <location>
        <begin position="1"/>
        <end position="20"/>
    </location>
</feature>
<dbReference type="GeneTree" id="ENSGT01090000263345"/>
<evidence type="ECO:0000313" key="2">
    <source>
        <dbReference type="Ensembl" id="ENSRNOP00000100337.1"/>
    </source>
</evidence>
<dbReference type="Proteomes" id="UP000002494">
    <property type="component" value="Chromosome 7"/>
</dbReference>
<proteinExistence type="predicted"/>
<dbReference type="Ensembl" id="ENSRNOT00000165695.1">
    <property type="protein sequence ID" value="ENSRNOP00000100337.1"/>
    <property type="gene ID" value="ENSRNOG00000081167.1"/>
</dbReference>
<reference evidence="2" key="3">
    <citation type="submission" date="2025-09" db="UniProtKB">
        <authorList>
            <consortium name="Ensembl"/>
        </authorList>
    </citation>
    <scope>IDENTIFICATION</scope>
    <source>
        <strain evidence="2">Brown Norway</strain>
    </source>
</reference>
<sequence length="78" mass="8920">MERAGLPRLSPRRSSVEAKMHSTSCMVRKSSTVTAWPAVALLWSWRERWRDESREAGHTAPSSCHLLPEPEYHPPPQL</sequence>
<name>A0ABK0LB30_RAT</name>
<evidence type="ECO:0000313" key="3">
    <source>
        <dbReference type="Proteomes" id="UP000002494"/>
    </source>
</evidence>
<keyword evidence="3" id="KW-1185">Reference proteome</keyword>
<feature type="region of interest" description="Disordered" evidence="1">
    <location>
        <begin position="54"/>
        <end position="78"/>
    </location>
</feature>
<reference evidence="2" key="2">
    <citation type="submission" date="2025-08" db="UniProtKB">
        <authorList>
            <consortium name="Ensembl"/>
        </authorList>
    </citation>
    <scope>IDENTIFICATION</scope>
    <source>
        <strain evidence="2">Brown Norway</strain>
    </source>
</reference>
<dbReference type="Pfam" id="PF23701">
    <property type="entry name" value="MIAC"/>
    <property type="match status" value="1"/>
</dbReference>
<organism evidence="2 3">
    <name type="scientific">Rattus norvegicus</name>
    <name type="common">Rat</name>
    <dbReference type="NCBI Taxonomy" id="10116"/>
    <lineage>
        <taxon>Eukaryota</taxon>
        <taxon>Metazoa</taxon>
        <taxon>Chordata</taxon>
        <taxon>Craniata</taxon>
        <taxon>Vertebrata</taxon>
        <taxon>Euteleostomi</taxon>
        <taxon>Mammalia</taxon>
        <taxon>Eutheria</taxon>
        <taxon>Euarchontoglires</taxon>
        <taxon>Glires</taxon>
        <taxon>Rodentia</taxon>
        <taxon>Myomorpha</taxon>
        <taxon>Muroidea</taxon>
        <taxon>Muridae</taxon>
        <taxon>Murinae</taxon>
        <taxon>Rattus</taxon>
    </lineage>
</organism>
<reference evidence="2" key="1">
    <citation type="submission" date="2024-01" db="EMBL/GenBank/DDBJ databases">
        <title>GRCr8: a new rat reference genome assembly contstructed from accurate long reads and long range scaffolding.</title>
        <authorList>
            <person name="Doris P.A."/>
            <person name="Kalbfleisch T."/>
            <person name="Li K."/>
            <person name="Howe K."/>
            <person name="Wood J."/>
        </authorList>
    </citation>
    <scope>NUCLEOTIDE SEQUENCE [LARGE SCALE GENOMIC DNA]</scope>
    <source>
        <strain evidence="2">Brown Norway</strain>
    </source>
</reference>